<protein>
    <recommendedName>
        <fullName evidence="3">Myb/SANT-like domain-containing protein</fullName>
    </recommendedName>
</protein>
<keyword evidence="1" id="KW-0175">Coiled coil</keyword>
<dbReference type="PANTHER" id="PTHR47069">
    <property type="match status" value="1"/>
</dbReference>
<dbReference type="InterPro" id="IPR024752">
    <property type="entry name" value="Myb/SANT-like_dom"/>
</dbReference>
<dbReference type="Pfam" id="PF12776">
    <property type="entry name" value="Myb_DNA-bind_3"/>
    <property type="match status" value="1"/>
</dbReference>
<evidence type="ECO:0000256" key="2">
    <source>
        <dbReference type="SAM" id="MobiDB-lite"/>
    </source>
</evidence>
<feature type="region of interest" description="Disordered" evidence="2">
    <location>
        <begin position="374"/>
        <end position="421"/>
    </location>
</feature>
<feature type="compositionally biased region" description="Polar residues" evidence="2">
    <location>
        <begin position="80"/>
        <end position="100"/>
    </location>
</feature>
<dbReference type="EMBL" id="CM008050">
    <property type="protein sequence ID" value="PAN31524.1"/>
    <property type="molecule type" value="Genomic_DNA"/>
</dbReference>
<accession>A0A2S3HWK8</accession>
<proteinExistence type="predicted"/>
<gene>
    <name evidence="4" type="ORF">PAHAL_5G425000</name>
</gene>
<feature type="compositionally biased region" description="Acidic residues" evidence="2">
    <location>
        <begin position="374"/>
        <end position="390"/>
    </location>
</feature>
<sequence>MRMMKAACARRGSAGGDSERGRAGRSSELQSSARIVLYLRPRPRPHWPSPPPPAHLLGLCLQRPQKQDRRWPDLGLTGPGMSSPSPNCTPLTRDLISTPTTRPGRRSLVWAWKVSPSTRSRKGGPTRRGTKAWCSLTAGSEATAARGPFVPLHRPVAQEARSAQLAFANHAVQVCHPAAAEVVGWHLPRLLPVILLVLGTGPATGPSWRMQRTCRRSFRLTKEKKSVAKKIDKANWSSHNNTVLLQLLSEQIGLGNYNKGIMSREGYRQLCAKYHCATGLMHDTKQLSGRIRTLKQMYGFIKDMHTNSGLGRDDQGWPTASKDWWDTKTKGCPEFKKLKWGPPEHFDLLEHCFHDVAVDGSSAFVPGQEEDEALYEDEAQGYEEEEEELQGTENSPMSSSGHKRASSTSTRSTADSPIKKSKSPMLKVMKQYLHMSARQSAERNLFLKKLGSKQENAEAKLEDAIKKAQQLAKQAGLDESSPEFYAVSHICKDEALMKFFINMETSEGRVAFLRRYCKEKKSRLVYHIDVIIVCANHVCHWTFVCLFYLC</sequence>
<evidence type="ECO:0000256" key="1">
    <source>
        <dbReference type="SAM" id="Coils"/>
    </source>
</evidence>
<dbReference type="AlphaFoldDB" id="A0A2S3HWK8"/>
<evidence type="ECO:0000259" key="3">
    <source>
        <dbReference type="Pfam" id="PF12776"/>
    </source>
</evidence>
<feature type="region of interest" description="Disordered" evidence="2">
    <location>
        <begin position="76"/>
        <end position="100"/>
    </location>
</feature>
<feature type="domain" description="Myb/SANT-like" evidence="3">
    <location>
        <begin position="235"/>
        <end position="326"/>
    </location>
</feature>
<evidence type="ECO:0000313" key="4">
    <source>
        <dbReference type="EMBL" id="PAN31524.1"/>
    </source>
</evidence>
<dbReference type="Gramene" id="PAN31524">
    <property type="protein sequence ID" value="PAN31524"/>
    <property type="gene ID" value="PAHAL_5G425000"/>
</dbReference>
<feature type="coiled-coil region" evidence="1">
    <location>
        <begin position="447"/>
        <end position="474"/>
    </location>
</feature>
<feature type="region of interest" description="Disordered" evidence="2">
    <location>
        <begin position="1"/>
        <end position="30"/>
    </location>
</feature>
<dbReference type="Proteomes" id="UP000243499">
    <property type="component" value="Chromosome 5"/>
</dbReference>
<organism evidence="4">
    <name type="scientific">Panicum hallii</name>
    <dbReference type="NCBI Taxonomy" id="206008"/>
    <lineage>
        <taxon>Eukaryota</taxon>
        <taxon>Viridiplantae</taxon>
        <taxon>Streptophyta</taxon>
        <taxon>Embryophyta</taxon>
        <taxon>Tracheophyta</taxon>
        <taxon>Spermatophyta</taxon>
        <taxon>Magnoliopsida</taxon>
        <taxon>Liliopsida</taxon>
        <taxon>Poales</taxon>
        <taxon>Poaceae</taxon>
        <taxon>PACMAD clade</taxon>
        <taxon>Panicoideae</taxon>
        <taxon>Panicodae</taxon>
        <taxon>Paniceae</taxon>
        <taxon>Panicinae</taxon>
        <taxon>Panicum</taxon>
        <taxon>Panicum sect. Panicum</taxon>
    </lineage>
</organism>
<reference evidence="4" key="1">
    <citation type="submission" date="2018-04" db="EMBL/GenBank/DDBJ databases">
        <title>WGS assembly of Panicum hallii.</title>
        <authorList>
            <person name="Lovell J."/>
            <person name="Jenkins J."/>
            <person name="Lowry D."/>
            <person name="Mamidi S."/>
            <person name="Sreedasyam A."/>
            <person name="Weng X."/>
            <person name="Barry K."/>
            <person name="Bonette J."/>
            <person name="Campitelli B."/>
            <person name="Daum C."/>
            <person name="Gordon S."/>
            <person name="Gould B."/>
            <person name="Lipzen A."/>
            <person name="Macqueen A."/>
            <person name="Palacio-Mejia J."/>
            <person name="Plott C."/>
            <person name="Shakirov E."/>
            <person name="Shu S."/>
            <person name="Yoshinaga Y."/>
            <person name="Zane M."/>
            <person name="Rokhsar D."/>
            <person name="Grimwood J."/>
            <person name="Schmutz J."/>
            <person name="Juenger T."/>
        </authorList>
    </citation>
    <scope>NUCLEOTIDE SEQUENCE [LARGE SCALE GENOMIC DNA]</scope>
    <source>
        <strain evidence="4">FIL2</strain>
    </source>
</reference>
<dbReference type="PANTHER" id="PTHR47069:SF11">
    <property type="entry name" value="OS04G0275550 PROTEIN"/>
    <property type="match status" value="1"/>
</dbReference>
<name>A0A2S3HWK8_9POAL</name>